<dbReference type="AlphaFoldDB" id="A0A674J0K0"/>
<feature type="chain" id="PRO_5025459441" description="NADH dehydrogenase [ubiquinone] iron-sulfur protein 3, mitochondrial" evidence="2">
    <location>
        <begin position="17"/>
        <end position="119"/>
    </location>
</feature>
<reference evidence="3" key="2">
    <citation type="submission" date="2025-09" db="UniProtKB">
        <authorList>
            <consortium name="Ensembl"/>
        </authorList>
    </citation>
    <scope>IDENTIFICATION</scope>
</reference>
<organism evidence="3 4">
    <name type="scientific">Terrapene triunguis</name>
    <name type="common">Three-toed box turtle</name>
    <dbReference type="NCBI Taxonomy" id="2587831"/>
    <lineage>
        <taxon>Eukaryota</taxon>
        <taxon>Metazoa</taxon>
        <taxon>Chordata</taxon>
        <taxon>Craniata</taxon>
        <taxon>Vertebrata</taxon>
        <taxon>Euteleostomi</taxon>
        <taxon>Archelosauria</taxon>
        <taxon>Testudinata</taxon>
        <taxon>Testudines</taxon>
        <taxon>Cryptodira</taxon>
        <taxon>Durocryptodira</taxon>
        <taxon>Testudinoidea</taxon>
        <taxon>Emydidae</taxon>
        <taxon>Terrapene</taxon>
    </lineage>
</organism>
<reference evidence="3" key="1">
    <citation type="submission" date="2025-08" db="UniProtKB">
        <authorList>
            <consortium name="Ensembl"/>
        </authorList>
    </citation>
    <scope>IDENTIFICATION</scope>
</reference>
<dbReference type="PANTHER" id="PTHR10884">
    <property type="entry name" value="NADH DEHYDROGENASE UBIQUINONE IRON-SULFUR PROTEIN 3"/>
    <property type="match status" value="1"/>
</dbReference>
<keyword evidence="2" id="KW-0732">Signal</keyword>
<evidence type="ECO:0000313" key="4">
    <source>
        <dbReference type="Proteomes" id="UP000472274"/>
    </source>
</evidence>
<dbReference type="Proteomes" id="UP000472274">
    <property type="component" value="Unplaced"/>
</dbReference>
<protein>
    <recommendedName>
        <fullName evidence="5">NADH dehydrogenase [ubiquinone] iron-sulfur protein 3, mitochondrial</fullName>
    </recommendedName>
</protein>
<dbReference type="PANTHER" id="PTHR10884:SF14">
    <property type="entry name" value="NADH DEHYDROGENASE [UBIQUINONE] IRON-SULFUR PROTEIN 3, MITOCHONDRIAL"/>
    <property type="match status" value="1"/>
</dbReference>
<evidence type="ECO:0000256" key="1">
    <source>
        <dbReference type="SAM" id="MobiDB-lite"/>
    </source>
</evidence>
<feature type="signal peptide" evidence="2">
    <location>
        <begin position="1"/>
        <end position="16"/>
    </location>
</feature>
<dbReference type="Ensembl" id="ENSTMTT00000015228.1">
    <property type="protein sequence ID" value="ENSTMTP00000014725.1"/>
    <property type="gene ID" value="ENSTMTG00000010712.1"/>
</dbReference>
<feature type="region of interest" description="Disordered" evidence="1">
    <location>
        <begin position="99"/>
        <end position="119"/>
    </location>
</feature>
<dbReference type="GeneTree" id="ENSGT01090000262151"/>
<dbReference type="InParanoid" id="A0A674J0K0"/>
<proteinExistence type="predicted"/>
<sequence>MLAAALALAQAGLRAAAHPAVLLQARFEGSSTTETHPTVRPKDEVAQNQLCAFGEDVAEILPKYIQQVQATCFRELEIFIHPDGVVPILTFLRDHTNAGSLPALAPHGSRKRPPDPFGP</sequence>
<keyword evidence="4" id="KW-1185">Reference proteome</keyword>
<evidence type="ECO:0000256" key="2">
    <source>
        <dbReference type="SAM" id="SignalP"/>
    </source>
</evidence>
<evidence type="ECO:0000313" key="3">
    <source>
        <dbReference type="Ensembl" id="ENSTMTP00000014725.1"/>
    </source>
</evidence>
<name>A0A674J0K0_9SAUR</name>
<accession>A0A674J0K0</accession>
<evidence type="ECO:0008006" key="5">
    <source>
        <dbReference type="Google" id="ProtNLM"/>
    </source>
</evidence>